<accession>E1KMH0</accession>
<evidence type="ECO:0000313" key="2">
    <source>
        <dbReference type="Proteomes" id="UP000003610"/>
    </source>
</evidence>
<comment type="caution">
    <text evidence="1">The sequence shown here is derived from an EMBL/GenBank/DDBJ whole genome shotgun (WGS) entry which is preliminary data.</text>
</comment>
<proteinExistence type="predicted"/>
<sequence length="55" mass="6186">MNQISHLHGTFTRTSAKQDHLPIYNLRGVKVGTGWKALQRLPKGIYIIGGKKVTR</sequence>
<gene>
    <name evidence="1" type="ORF">HMPREF9296_1260</name>
</gene>
<reference evidence="1 2" key="1">
    <citation type="submission" date="2010-08" db="EMBL/GenBank/DDBJ databases">
        <authorList>
            <person name="Durkin A.S."/>
            <person name="Madupu R."/>
            <person name="Torralba M."/>
            <person name="Gillis M."/>
            <person name="Methe B."/>
            <person name="Sutton G."/>
            <person name="Nelson K.E."/>
        </authorList>
    </citation>
    <scope>NUCLEOTIDE SEQUENCE [LARGE SCALE GENOMIC DNA]</scope>
    <source>
        <strain evidence="1 2">FB035-09AN</strain>
    </source>
</reference>
<organism evidence="1 2">
    <name type="scientific">Prevotella disiens FB035-09AN</name>
    <dbReference type="NCBI Taxonomy" id="866771"/>
    <lineage>
        <taxon>Bacteria</taxon>
        <taxon>Pseudomonadati</taxon>
        <taxon>Bacteroidota</taxon>
        <taxon>Bacteroidia</taxon>
        <taxon>Bacteroidales</taxon>
        <taxon>Prevotellaceae</taxon>
        <taxon>Prevotella</taxon>
    </lineage>
</organism>
<dbReference type="STRING" id="866771.HMPREF9296_1260"/>
<dbReference type="AlphaFoldDB" id="E1KMH0"/>
<evidence type="ECO:0000313" key="1">
    <source>
        <dbReference type="EMBL" id="EFL47325.1"/>
    </source>
</evidence>
<dbReference type="RefSeq" id="WP_004355001.1">
    <property type="nucleotide sequence ID" value="NZ_AEDO01000003.1"/>
</dbReference>
<dbReference type="Proteomes" id="UP000003610">
    <property type="component" value="Unassembled WGS sequence"/>
</dbReference>
<dbReference type="EMBL" id="AEDO01000003">
    <property type="protein sequence ID" value="EFL47325.1"/>
    <property type="molecule type" value="Genomic_DNA"/>
</dbReference>
<protein>
    <submittedName>
        <fullName evidence="1">Uncharacterized protein</fullName>
    </submittedName>
</protein>
<name>E1KMH0_9BACT</name>